<dbReference type="STRING" id="37658.SAMN05661086_00335"/>
<dbReference type="Gene3D" id="2.60.40.10">
    <property type="entry name" value="Immunoglobulins"/>
    <property type="match status" value="2"/>
</dbReference>
<feature type="signal peptide" evidence="1">
    <location>
        <begin position="1"/>
        <end position="25"/>
    </location>
</feature>
<dbReference type="RefSeq" id="WP_092558954.1">
    <property type="nucleotide sequence ID" value="NZ_FOYZ01000001.1"/>
</dbReference>
<evidence type="ECO:0000259" key="2">
    <source>
        <dbReference type="PROSITE" id="PS50853"/>
    </source>
</evidence>
<dbReference type="InterPro" id="IPR050713">
    <property type="entry name" value="RTP_Phos/Ushers"/>
</dbReference>
<feature type="domain" description="Fibronectin type-III" evidence="2">
    <location>
        <begin position="169"/>
        <end position="261"/>
    </location>
</feature>
<dbReference type="Pfam" id="PF00041">
    <property type="entry name" value="fn3"/>
    <property type="match status" value="2"/>
</dbReference>
<evidence type="ECO:0000313" key="4">
    <source>
        <dbReference type="Proteomes" id="UP000199659"/>
    </source>
</evidence>
<evidence type="ECO:0000256" key="1">
    <source>
        <dbReference type="SAM" id="SignalP"/>
    </source>
</evidence>
<dbReference type="CDD" id="cd00063">
    <property type="entry name" value="FN3"/>
    <property type="match status" value="2"/>
</dbReference>
<dbReference type="PANTHER" id="PTHR46957">
    <property type="entry name" value="CYTOKINE RECEPTOR"/>
    <property type="match status" value="1"/>
</dbReference>
<dbReference type="Proteomes" id="UP000199659">
    <property type="component" value="Unassembled WGS sequence"/>
</dbReference>
<feature type="domain" description="Fibronectin type-III" evidence="2">
    <location>
        <begin position="264"/>
        <end position="350"/>
    </location>
</feature>
<organism evidence="3 4">
    <name type="scientific">Anaeromicropila populeti</name>
    <dbReference type="NCBI Taxonomy" id="37658"/>
    <lineage>
        <taxon>Bacteria</taxon>
        <taxon>Bacillati</taxon>
        <taxon>Bacillota</taxon>
        <taxon>Clostridia</taxon>
        <taxon>Lachnospirales</taxon>
        <taxon>Lachnospiraceae</taxon>
        <taxon>Anaeromicropila</taxon>
    </lineage>
</organism>
<dbReference type="GO" id="GO:0043235">
    <property type="term" value="C:receptor complex"/>
    <property type="evidence" value="ECO:0007669"/>
    <property type="project" value="TreeGrafter"/>
</dbReference>
<dbReference type="EMBL" id="FOYZ01000001">
    <property type="protein sequence ID" value="SFR58471.1"/>
    <property type="molecule type" value="Genomic_DNA"/>
</dbReference>
<dbReference type="InterPro" id="IPR003961">
    <property type="entry name" value="FN3_dom"/>
</dbReference>
<dbReference type="Gene3D" id="2.60.120.260">
    <property type="entry name" value="Galactose-binding domain-like"/>
    <property type="match status" value="1"/>
</dbReference>
<dbReference type="PROSITE" id="PS50853">
    <property type="entry name" value="FN3"/>
    <property type="match status" value="2"/>
</dbReference>
<dbReference type="AlphaFoldDB" id="A0A1I6HVK1"/>
<dbReference type="InterPro" id="IPR036116">
    <property type="entry name" value="FN3_sf"/>
</dbReference>
<keyword evidence="4" id="KW-1185">Reference proteome</keyword>
<name>A0A1I6HVK1_9FIRM</name>
<reference evidence="3 4" key="1">
    <citation type="submission" date="2016-10" db="EMBL/GenBank/DDBJ databases">
        <authorList>
            <person name="de Groot N.N."/>
        </authorList>
    </citation>
    <scope>NUCLEOTIDE SEQUENCE [LARGE SCALE GENOMIC DNA]</scope>
    <source>
        <strain evidence="3 4">743A</strain>
    </source>
</reference>
<keyword evidence="1" id="KW-0732">Signal</keyword>
<dbReference type="InterPro" id="IPR013783">
    <property type="entry name" value="Ig-like_fold"/>
</dbReference>
<evidence type="ECO:0000313" key="3">
    <source>
        <dbReference type="EMBL" id="SFR58471.1"/>
    </source>
</evidence>
<gene>
    <name evidence="3" type="ORF">SAMN05661086_00335</name>
</gene>
<proteinExistence type="predicted"/>
<dbReference type="PANTHER" id="PTHR46957:SF10">
    <property type="entry name" value="PROTEIN TYROSINE PHOSPHATASE, RECEPTOR TYPE, H"/>
    <property type="match status" value="1"/>
</dbReference>
<dbReference type="SUPFAM" id="SSF49265">
    <property type="entry name" value="Fibronectin type III"/>
    <property type="match status" value="1"/>
</dbReference>
<feature type="chain" id="PRO_5011636418" evidence="1">
    <location>
        <begin position="26"/>
        <end position="428"/>
    </location>
</feature>
<protein>
    <submittedName>
        <fullName evidence="3">Fibronectin type III domain-containing protein</fullName>
    </submittedName>
</protein>
<dbReference type="SMART" id="SM00060">
    <property type="entry name" value="FN3"/>
    <property type="match status" value="2"/>
</dbReference>
<accession>A0A1I6HVK1</accession>
<dbReference type="OrthoDB" id="9802318at2"/>
<sequence>MKKIRAFLVLMAVFMLCSIPTGVSAATVGQLLTAPEDGWVRYDDQNSYFYYDGNWSLYECGKPTNGYMGKFMSSPTTGDSVKFKFQGTELRLISILSNNLSKNVEVKIDDVVVGNYSIYRSSITSGICLLYEVTGLENGNHYVELTKSDSNSSFIFDAIDINDTGTLLPYDKVEHLAAVPGDSKATLTWNAVANTTGYTVKWGTTHGEYTYTQTVSSDAYTGYDVTGLTNGTTYYFTVSATVNGEEGKNADEVSATPVAEITEAPVNLKAIAGDEQVTLTWNTVKGADSYTIKCGATAGGPYTQIATSNTPTYVHTGLTNGTTYYYVVSAVNTGGESADSNEASATPEEPVLENATLVITLDGGTIKEYNLTGEELDDFLTWYDNRSAGAAKAYYIFTWKSDVSPYTSIKDYIPYSKILYFTVKNYNV</sequence>